<name>A0A9D4J0Y8_DREPO</name>
<feature type="transmembrane region" description="Helical" evidence="1">
    <location>
        <begin position="30"/>
        <end position="48"/>
    </location>
</feature>
<protein>
    <submittedName>
        <fullName evidence="2">Uncharacterized protein</fullName>
    </submittedName>
</protein>
<gene>
    <name evidence="2" type="ORF">DPMN_147816</name>
</gene>
<sequence>MIVDLKWSTTDSCDSSVQERSPDVLTADQMLRLLFISVLVVLTQFAVAKKTYHTALLYLNATYDSTTKCLSDSFDTLHIG</sequence>
<evidence type="ECO:0000256" key="1">
    <source>
        <dbReference type="SAM" id="Phobius"/>
    </source>
</evidence>
<accession>A0A9D4J0Y8</accession>
<evidence type="ECO:0000313" key="3">
    <source>
        <dbReference type="Proteomes" id="UP000828390"/>
    </source>
</evidence>
<organism evidence="2 3">
    <name type="scientific">Dreissena polymorpha</name>
    <name type="common">Zebra mussel</name>
    <name type="synonym">Mytilus polymorpha</name>
    <dbReference type="NCBI Taxonomy" id="45954"/>
    <lineage>
        <taxon>Eukaryota</taxon>
        <taxon>Metazoa</taxon>
        <taxon>Spiralia</taxon>
        <taxon>Lophotrochozoa</taxon>
        <taxon>Mollusca</taxon>
        <taxon>Bivalvia</taxon>
        <taxon>Autobranchia</taxon>
        <taxon>Heteroconchia</taxon>
        <taxon>Euheterodonta</taxon>
        <taxon>Imparidentia</taxon>
        <taxon>Neoheterodontei</taxon>
        <taxon>Myida</taxon>
        <taxon>Dreissenoidea</taxon>
        <taxon>Dreissenidae</taxon>
        <taxon>Dreissena</taxon>
    </lineage>
</organism>
<keyword evidence="3" id="KW-1185">Reference proteome</keyword>
<proteinExistence type="predicted"/>
<keyword evidence="1" id="KW-1133">Transmembrane helix</keyword>
<reference evidence="2" key="1">
    <citation type="journal article" date="2019" name="bioRxiv">
        <title>The Genome of the Zebra Mussel, Dreissena polymorpha: A Resource for Invasive Species Research.</title>
        <authorList>
            <person name="McCartney M.A."/>
            <person name="Auch B."/>
            <person name="Kono T."/>
            <person name="Mallez S."/>
            <person name="Zhang Y."/>
            <person name="Obille A."/>
            <person name="Becker A."/>
            <person name="Abrahante J.E."/>
            <person name="Garbe J."/>
            <person name="Badalamenti J.P."/>
            <person name="Herman A."/>
            <person name="Mangelson H."/>
            <person name="Liachko I."/>
            <person name="Sullivan S."/>
            <person name="Sone E.D."/>
            <person name="Koren S."/>
            <person name="Silverstein K.A.T."/>
            <person name="Beckman K.B."/>
            <person name="Gohl D.M."/>
        </authorList>
    </citation>
    <scope>NUCLEOTIDE SEQUENCE</scope>
    <source>
        <strain evidence="2">Duluth1</strain>
        <tissue evidence="2">Whole animal</tissue>
    </source>
</reference>
<dbReference type="Proteomes" id="UP000828390">
    <property type="component" value="Unassembled WGS sequence"/>
</dbReference>
<dbReference type="AlphaFoldDB" id="A0A9D4J0Y8"/>
<reference evidence="2" key="2">
    <citation type="submission" date="2020-11" db="EMBL/GenBank/DDBJ databases">
        <authorList>
            <person name="McCartney M.A."/>
            <person name="Auch B."/>
            <person name="Kono T."/>
            <person name="Mallez S."/>
            <person name="Becker A."/>
            <person name="Gohl D.M."/>
            <person name="Silverstein K.A.T."/>
            <person name="Koren S."/>
            <person name="Bechman K.B."/>
            <person name="Herman A."/>
            <person name="Abrahante J.E."/>
            <person name="Garbe J."/>
        </authorList>
    </citation>
    <scope>NUCLEOTIDE SEQUENCE</scope>
    <source>
        <strain evidence="2">Duluth1</strain>
        <tissue evidence="2">Whole animal</tissue>
    </source>
</reference>
<dbReference type="EMBL" id="JAIWYP010000007">
    <property type="protein sequence ID" value="KAH3794285.1"/>
    <property type="molecule type" value="Genomic_DNA"/>
</dbReference>
<comment type="caution">
    <text evidence="2">The sequence shown here is derived from an EMBL/GenBank/DDBJ whole genome shotgun (WGS) entry which is preliminary data.</text>
</comment>
<evidence type="ECO:0000313" key="2">
    <source>
        <dbReference type="EMBL" id="KAH3794285.1"/>
    </source>
</evidence>
<keyword evidence="1" id="KW-0472">Membrane</keyword>
<keyword evidence="1" id="KW-0812">Transmembrane</keyword>